<dbReference type="Gene3D" id="3.30.420.10">
    <property type="entry name" value="Ribonuclease H-like superfamily/Ribonuclease H"/>
    <property type="match status" value="1"/>
</dbReference>
<accession>A0A024TRA4</accession>
<dbReference type="PANTHER" id="PTHR33939:SF1">
    <property type="entry name" value="DUF4371 DOMAIN-CONTAINING PROTEIN"/>
    <property type="match status" value="1"/>
</dbReference>
<protein>
    <recommendedName>
        <fullName evidence="2">Tc1-like transposase DDE domain-containing protein</fullName>
    </recommendedName>
</protein>
<dbReference type="GeneID" id="20087309"/>
<evidence type="ECO:0000313" key="1">
    <source>
        <dbReference type="EMBL" id="ETV96548.1"/>
    </source>
</evidence>
<gene>
    <name evidence="1" type="ORF">H310_10259</name>
</gene>
<dbReference type="VEuPathDB" id="FungiDB:H310_10259"/>
<name>A0A024TRA4_9STRA</name>
<dbReference type="OrthoDB" id="78935at2759"/>
<dbReference type="GO" id="GO:0003676">
    <property type="term" value="F:nucleic acid binding"/>
    <property type="evidence" value="ECO:0007669"/>
    <property type="project" value="InterPro"/>
</dbReference>
<reference evidence="1" key="1">
    <citation type="submission" date="2013-12" db="EMBL/GenBank/DDBJ databases">
        <title>The Genome Sequence of Aphanomyces invadans NJM9701.</title>
        <authorList>
            <consortium name="The Broad Institute Genomics Platform"/>
            <person name="Russ C."/>
            <person name="Tyler B."/>
            <person name="van West P."/>
            <person name="Dieguez-Uribeondo J."/>
            <person name="Young S.K."/>
            <person name="Zeng Q."/>
            <person name="Gargeya S."/>
            <person name="Fitzgerald M."/>
            <person name="Abouelleil A."/>
            <person name="Alvarado L."/>
            <person name="Chapman S.B."/>
            <person name="Gainer-Dewar J."/>
            <person name="Goldberg J."/>
            <person name="Griggs A."/>
            <person name="Gujja S."/>
            <person name="Hansen M."/>
            <person name="Howarth C."/>
            <person name="Imamovic A."/>
            <person name="Ireland A."/>
            <person name="Larimer J."/>
            <person name="McCowan C."/>
            <person name="Murphy C."/>
            <person name="Pearson M."/>
            <person name="Poon T.W."/>
            <person name="Priest M."/>
            <person name="Roberts A."/>
            <person name="Saif S."/>
            <person name="Shea T."/>
            <person name="Sykes S."/>
            <person name="Wortman J."/>
            <person name="Nusbaum C."/>
            <person name="Birren B."/>
        </authorList>
    </citation>
    <scope>NUCLEOTIDE SEQUENCE [LARGE SCALE GENOMIC DNA]</scope>
    <source>
        <strain evidence="1">NJM9701</strain>
    </source>
</reference>
<organism evidence="1">
    <name type="scientific">Aphanomyces invadans</name>
    <dbReference type="NCBI Taxonomy" id="157072"/>
    <lineage>
        <taxon>Eukaryota</taxon>
        <taxon>Sar</taxon>
        <taxon>Stramenopiles</taxon>
        <taxon>Oomycota</taxon>
        <taxon>Saprolegniomycetes</taxon>
        <taxon>Saprolegniales</taxon>
        <taxon>Verrucalvaceae</taxon>
        <taxon>Aphanomyces</taxon>
    </lineage>
</organism>
<dbReference type="PANTHER" id="PTHR33939">
    <property type="entry name" value="PROTEIN CBG22215"/>
    <property type="match status" value="1"/>
</dbReference>
<evidence type="ECO:0008006" key="2">
    <source>
        <dbReference type="Google" id="ProtNLM"/>
    </source>
</evidence>
<dbReference type="InterPro" id="IPR036397">
    <property type="entry name" value="RNaseH_sf"/>
</dbReference>
<sequence length="105" mass="11810">MASQKGHVVEFTPPHHSDLQPIELVWAIVKGEVGRQYTTTTTFPAVLTRLKRAFNNLSESAIRGCMNAAEEKVHQLHTIYMPLKAMLKLATHQTTTVKVLQRTTN</sequence>
<dbReference type="EMBL" id="KI913976">
    <property type="protein sequence ID" value="ETV96548.1"/>
    <property type="molecule type" value="Genomic_DNA"/>
</dbReference>
<proteinExistence type="predicted"/>
<dbReference type="AlphaFoldDB" id="A0A024TRA4"/>
<dbReference type="RefSeq" id="XP_008874811.1">
    <property type="nucleotide sequence ID" value="XM_008876589.1"/>
</dbReference>